<protein>
    <recommendedName>
        <fullName evidence="1">C2H2-type domain-containing protein</fullName>
    </recommendedName>
</protein>
<dbReference type="PANTHER" id="PTHR38790">
    <property type="entry name" value="2EXR DOMAIN-CONTAINING PROTEIN-RELATED"/>
    <property type="match status" value="1"/>
</dbReference>
<evidence type="ECO:0000313" key="2">
    <source>
        <dbReference type="EMBL" id="CAF9918933.1"/>
    </source>
</evidence>
<comment type="caution">
    <text evidence="2">The sequence shown here is derived from an EMBL/GenBank/DDBJ whole genome shotgun (WGS) entry which is preliminary data.</text>
</comment>
<evidence type="ECO:0000259" key="1">
    <source>
        <dbReference type="PROSITE" id="PS00028"/>
    </source>
</evidence>
<dbReference type="OrthoDB" id="62952at2759"/>
<sequence>MPRQQRPAFEVAVTASPLFKVAVEVRIMIYELLLIQEGGMFIPSDIFARRDYGRTGSIPYECMFCGLVFLSDEGCVQHLAKHHGHAGWSHWQPLRPLLPGVSISLLQTCRLFRLEASPILYSRNSFHFCDPATASNFRWGTDCAQAGAIQEIGIKFGSQYFKKVTPWVTYLTKRTLSLGRDFPHLRRMTINLGVWLGVESANQLSSASDRFRQMSQGLDWVLVLMLSNERVLDCFERLVDREDDRNNGTKEVRRHVWANETGDPWKNALLWWGSPGEVVPPKYRVIGDQPQQQATDQAQAPFIERIHVLMPFMRHKVAGDRRRFRGRNPWWQYFMGNPFSLANDFPHLKGFTITLGRGLAVANSQDVRTNFELFTKHIYRLDWLQVIGLNDPTQLKYLYSIVQKTDKDHGHKGVQAKTTEYKECIGWENAIIWLGLPGEEAPCKPTPYTGDQRVRNRLFRMRDGNVVSYAAGQSFLDIGE</sequence>
<dbReference type="Proteomes" id="UP000664203">
    <property type="component" value="Unassembled WGS sequence"/>
</dbReference>
<dbReference type="EMBL" id="CAJPDR010000116">
    <property type="protein sequence ID" value="CAF9918933.1"/>
    <property type="molecule type" value="Genomic_DNA"/>
</dbReference>
<reference evidence="2" key="1">
    <citation type="submission" date="2021-03" db="EMBL/GenBank/DDBJ databases">
        <authorList>
            <person name="Tagirdzhanova G."/>
        </authorList>
    </citation>
    <scope>NUCLEOTIDE SEQUENCE</scope>
</reference>
<name>A0A8H3F736_9LECA</name>
<dbReference type="PROSITE" id="PS00028">
    <property type="entry name" value="ZINC_FINGER_C2H2_1"/>
    <property type="match status" value="1"/>
</dbReference>
<gene>
    <name evidence="2" type="ORF">ALECFALPRED_000901</name>
</gene>
<dbReference type="AlphaFoldDB" id="A0A8H3F736"/>
<keyword evidence="3" id="KW-1185">Reference proteome</keyword>
<evidence type="ECO:0000313" key="3">
    <source>
        <dbReference type="Proteomes" id="UP000664203"/>
    </source>
</evidence>
<feature type="domain" description="C2H2-type" evidence="1">
    <location>
        <begin position="62"/>
        <end position="83"/>
    </location>
</feature>
<organism evidence="2 3">
    <name type="scientific">Alectoria fallacina</name>
    <dbReference type="NCBI Taxonomy" id="1903189"/>
    <lineage>
        <taxon>Eukaryota</taxon>
        <taxon>Fungi</taxon>
        <taxon>Dikarya</taxon>
        <taxon>Ascomycota</taxon>
        <taxon>Pezizomycotina</taxon>
        <taxon>Lecanoromycetes</taxon>
        <taxon>OSLEUM clade</taxon>
        <taxon>Lecanoromycetidae</taxon>
        <taxon>Lecanorales</taxon>
        <taxon>Lecanorineae</taxon>
        <taxon>Parmeliaceae</taxon>
        <taxon>Alectoria</taxon>
    </lineage>
</organism>
<accession>A0A8H3F736</accession>
<dbReference type="InterPro" id="IPR013087">
    <property type="entry name" value="Znf_C2H2_type"/>
</dbReference>
<proteinExistence type="predicted"/>